<keyword evidence="15" id="KW-1185">Reference proteome</keyword>
<comment type="pathway">
    <text evidence="9">Cofactor biosynthesis; (R)-pantothenate biosynthesis; beta-alanine from L-aspartate: step 1/1.</text>
</comment>
<dbReference type="EMBL" id="RCCJ01000001">
    <property type="protein sequence ID" value="RLJ70228.1"/>
    <property type="molecule type" value="Genomic_DNA"/>
</dbReference>
<comment type="PTM">
    <text evidence="9 12">Is synthesized initially as an inactive proenzyme, which is activated by self-cleavage at a specific serine bond to produce a beta-subunit with a hydroxyl group at its C-terminus and an alpha-subunit with a pyruvoyl group at its N-terminus.</text>
</comment>
<reference evidence="14 15" key="1">
    <citation type="submission" date="2018-10" db="EMBL/GenBank/DDBJ databases">
        <title>Genomic Encyclopedia of Archaeal and Bacterial Type Strains, Phase II (KMG-II): from individual species to whole genera.</title>
        <authorList>
            <person name="Goeker M."/>
        </authorList>
    </citation>
    <scope>NUCLEOTIDE SEQUENCE [LARGE SCALE GENOMIC DNA]</scope>
    <source>
        <strain evidence="14 15">DSM 16510</strain>
    </source>
</reference>
<evidence type="ECO:0000256" key="8">
    <source>
        <dbReference type="ARBA" id="ARBA00023317"/>
    </source>
</evidence>
<organism evidence="14 15">
    <name type="scientific">Hydrogenivirga caldilitoris</name>
    <dbReference type="NCBI Taxonomy" id="246264"/>
    <lineage>
        <taxon>Bacteria</taxon>
        <taxon>Pseudomonadati</taxon>
        <taxon>Aquificota</taxon>
        <taxon>Aquificia</taxon>
        <taxon>Aquificales</taxon>
        <taxon>Aquificaceae</taxon>
        <taxon>Hydrogenivirga</taxon>
    </lineage>
</organism>
<proteinExistence type="inferred from homology"/>
<dbReference type="GO" id="GO:0005829">
    <property type="term" value="C:cytosol"/>
    <property type="evidence" value="ECO:0007669"/>
    <property type="project" value="TreeGrafter"/>
</dbReference>
<keyword evidence="5 9" id="KW-0865">Zymogen</keyword>
<dbReference type="GO" id="GO:0004068">
    <property type="term" value="F:aspartate 1-decarboxylase activity"/>
    <property type="evidence" value="ECO:0007669"/>
    <property type="project" value="UniProtKB-UniRule"/>
</dbReference>
<evidence type="ECO:0000256" key="10">
    <source>
        <dbReference type="PIRSR" id="PIRSR006246-1"/>
    </source>
</evidence>
<dbReference type="SUPFAM" id="SSF50692">
    <property type="entry name" value="ADC-like"/>
    <property type="match status" value="1"/>
</dbReference>
<dbReference type="UniPathway" id="UPA00028">
    <property type="reaction ID" value="UER00002"/>
</dbReference>
<dbReference type="RefSeq" id="WP_121009499.1">
    <property type="nucleotide sequence ID" value="NZ_RCCJ01000001.1"/>
</dbReference>
<keyword evidence="2 9" id="KW-0566">Pantothenate biosynthesis</keyword>
<keyword evidence="1 9" id="KW-0963">Cytoplasm</keyword>
<protein>
    <recommendedName>
        <fullName evidence="9">Aspartate 1-decarboxylase</fullName>
        <ecNumber evidence="9">4.1.1.11</ecNumber>
    </recommendedName>
    <alternativeName>
        <fullName evidence="9">Aspartate alpha-decarboxylase</fullName>
    </alternativeName>
    <component>
        <recommendedName>
            <fullName evidence="9">Aspartate 1-decarboxylase beta chain</fullName>
        </recommendedName>
    </component>
    <component>
        <recommendedName>
            <fullName evidence="9">Aspartate 1-decarboxylase alpha chain</fullName>
        </recommendedName>
    </component>
</protein>
<dbReference type="CDD" id="cd06919">
    <property type="entry name" value="Asp_decarbox"/>
    <property type="match status" value="1"/>
</dbReference>
<comment type="function">
    <text evidence="9">Catalyzes the pyruvoyl-dependent decarboxylation of aspartate to produce beta-alanine.</text>
</comment>
<comment type="catalytic activity">
    <reaction evidence="9">
        <text>L-aspartate + H(+) = beta-alanine + CO2</text>
        <dbReference type="Rhea" id="RHEA:19497"/>
        <dbReference type="ChEBI" id="CHEBI:15378"/>
        <dbReference type="ChEBI" id="CHEBI:16526"/>
        <dbReference type="ChEBI" id="CHEBI:29991"/>
        <dbReference type="ChEBI" id="CHEBI:57966"/>
        <dbReference type="EC" id="4.1.1.11"/>
    </reaction>
</comment>
<dbReference type="GO" id="GO:0006523">
    <property type="term" value="P:alanine biosynthetic process"/>
    <property type="evidence" value="ECO:0007669"/>
    <property type="project" value="InterPro"/>
</dbReference>
<dbReference type="Pfam" id="PF02261">
    <property type="entry name" value="Asp_decarbox"/>
    <property type="match status" value="1"/>
</dbReference>
<feature type="chain" id="PRO_5019884623" description="Aspartate 1-decarboxylase alpha chain" evidence="9 13">
    <location>
        <begin position="25"/>
        <end position="136"/>
    </location>
</feature>
<dbReference type="EC" id="4.1.1.11" evidence="9"/>
<dbReference type="InterPro" id="IPR003190">
    <property type="entry name" value="Asp_decarbox"/>
</dbReference>
<comment type="cofactor">
    <cofactor evidence="9 10">
        <name>pyruvate</name>
        <dbReference type="ChEBI" id="CHEBI:15361"/>
    </cofactor>
    <text evidence="9 10">Binds 1 pyruvoyl group covalently per subunit.</text>
</comment>
<dbReference type="Gene3D" id="2.40.40.20">
    <property type="match status" value="1"/>
</dbReference>
<dbReference type="Proteomes" id="UP000267841">
    <property type="component" value="Unassembled WGS sequence"/>
</dbReference>
<sequence length="136" mass="15305">MKRQMLKSKIHRLTVTGADLHYEGSLSLDLELMEAADLLPFEKIDVYNINTGARFTTYVIPAPRYSGTVRLNGAAARLGAKGDLIIIASYAEYNENELEYYSPRLVYVDSENRIVSLKRSMEEEDVQCTGGNPRRG</sequence>
<dbReference type="AlphaFoldDB" id="A0A497XMZ5"/>
<keyword evidence="7 9" id="KW-0704">Schiff base</keyword>
<evidence type="ECO:0000256" key="9">
    <source>
        <dbReference type="HAMAP-Rule" id="MF_00446"/>
    </source>
</evidence>
<feature type="active site" description="Schiff-base intermediate with substrate; via pyruvic acid" evidence="9 10">
    <location>
        <position position="25"/>
    </location>
</feature>
<feature type="modified residue" description="Pyruvic acid (Ser)" evidence="9 12">
    <location>
        <position position="25"/>
    </location>
</feature>
<keyword evidence="6 9" id="KW-0456">Lyase</keyword>
<comment type="subunit">
    <text evidence="9">Heterooctamer of four alpha and four beta subunits.</text>
</comment>
<evidence type="ECO:0000313" key="14">
    <source>
        <dbReference type="EMBL" id="RLJ70228.1"/>
    </source>
</evidence>
<keyword evidence="8 9" id="KW-0670">Pyruvate</keyword>
<dbReference type="PIRSF" id="PIRSF006246">
    <property type="entry name" value="Asp_decarbox"/>
    <property type="match status" value="1"/>
</dbReference>
<keyword evidence="4 9" id="KW-0068">Autocatalytic cleavage</keyword>
<dbReference type="HAMAP" id="MF_00446">
    <property type="entry name" value="PanD"/>
    <property type="match status" value="1"/>
</dbReference>
<feature type="binding site" evidence="9 11">
    <location>
        <begin position="73"/>
        <end position="75"/>
    </location>
    <ligand>
        <name>substrate</name>
    </ligand>
</feature>
<evidence type="ECO:0000256" key="13">
    <source>
        <dbReference type="PIRSR" id="PIRSR006246-5"/>
    </source>
</evidence>
<evidence type="ECO:0000256" key="4">
    <source>
        <dbReference type="ARBA" id="ARBA00022813"/>
    </source>
</evidence>
<accession>A0A497XMZ5</accession>
<evidence type="ECO:0000256" key="6">
    <source>
        <dbReference type="ARBA" id="ARBA00023239"/>
    </source>
</evidence>
<feature type="binding site" evidence="9 11">
    <location>
        <position position="57"/>
    </location>
    <ligand>
        <name>substrate</name>
    </ligand>
</feature>
<comment type="similarity">
    <text evidence="9">Belongs to the PanD family.</text>
</comment>
<dbReference type="InterPro" id="IPR009010">
    <property type="entry name" value="Asp_de-COase-like_dom_sf"/>
</dbReference>
<evidence type="ECO:0000256" key="2">
    <source>
        <dbReference type="ARBA" id="ARBA00022655"/>
    </source>
</evidence>
<gene>
    <name evidence="9" type="primary">panD</name>
    <name evidence="14" type="ORF">BCF55_0494</name>
</gene>
<name>A0A497XMZ5_9AQUI</name>
<comment type="subcellular location">
    <subcellularLocation>
        <location evidence="9">Cytoplasm</location>
    </subcellularLocation>
</comment>
<comment type="caution">
    <text evidence="14">The sequence shown here is derived from an EMBL/GenBank/DDBJ whole genome shotgun (WGS) entry which is preliminary data.</text>
</comment>
<evidence type="ECO:0000256" key="11">
    <source>
        <dbReference type="PIRSR" id="PIRSR006246-2"/>
    </source>
</evidence>
<evidence type="ECO:0000256" key="1">
    <source>
        <dbReference type="ARBA" id="ARBA00022490"/>
    </source>
</evidence>
<dbReference type="NCBIfam" id="TIGR00223">
    <property type="entry name" value="panD"/>
    <property type="match status" value="1"/>
</dbReference>
<evidence type="ECO:0000256" key="3">
    <source>
        <dbReference type="ARBA" id="ARBA00022793"/>
    </source>
</evidence>
<dbReference type="GO" id="GO:0015940">
    <property type="term" value="P:pantothenate biosynthetic process"/>
    <property type="evidence" value="ECO:0007669"/>
    <property type="project" value="UniProtKB-UniRule"/>
</dbReference>
<dbReference type="PANTHER" id="PTHR21012">
    <property type="entry name" value="ASPARTATE 1-DECARBOXYLASE"/>
    <property type="match status" value="1"/>
</dbReference>
<feature type="active site" description="Proton donor" evidence="9 10">
    <location>
        <position position="58"/>
    </location>
</feature>
<evidence type="ECO:0000256" key="12">
    <source>
        <dbReference type="PIRSR" id="PIRSR006246-3"/>
    </source>
</evidence>
<dbReference type="PANTHER" id="PTHR21012:SF0">
    <property type="entry name" value="ASPARTATE 1-DECARBOXYLASE"/>
    <property type="match status" value="1"/>
</dbReference>
<keyword evidence="3 9" id="KW-0210">Decarboxylase</keyword>
<evidence type="ECO:0000313" key="15">
    <source>
        <dbReference type="Proteomes" id="UP000267841"/>
    </source>
</evidence>
<evidence type="ECO:0000256" key="7">
    <source>
        <dbReference type="ARBA" id="ARBA00023270"/>
    </source>
</evidence>
<evidence type="ECO:0000256" key="5">
    <source>
        <dbReference type="ARBA" id="ARBA00023145"/>
    </source>
</evidence>
<feature type="chain" id="PRO_5019884624" description="Aspartate 1-decarboxylase beta chain" evidence="9 13">
    <location>
        <begin position="1"/>
        <end position="24"/>
    </location>
</feature>
<dbReference type="OrthoDB" id="9803983at2"/>